<accession>A0ABS7AQ87</accession>
<evidence type="ECO:0008006" key="4">
    <source>
        <dbReference type="Google" id="ProtNLM"/>
    </source>
</evidence>
<keyword evidence="1" id="KW-1133">Transmembrane helix</keyword>
<dbReference type="Proteomes" id="UP001519921">
    <property type="component" value="Unassembled WGS sequence"/>
</dbReference>
<keyword evidence="1" id="KW-0812">Transmembrane</keyword>
<reference evidence="2 3" key="1">
    <citation type="submission" date="2021-07" db="EMBL/GenBank/DDBJ databases">
        <title>Clostridium weizhouense sp. nov., an anaerobic bacterium isolated from activated sludge of Petroleum wastewater.</title>
        <authorList>
            <person name="Li Q."/>
        </authorList>
    </citation>
    <scope>NUCLEOTIDE SEQUENCE [LARGE SCALE GENOMIC DNA]</scope>
    <source>
        <strain evidence="2 3">YB-6</strain>
    </source>
</reference>
<keyword evidence="3" id="KW-1185">Reference proteome</keyword>
<comment type="caution">
    <text evidence="2">The sequence shown here is derived from an EMBL/GenBank/DDBJ whole genome shotgun (WGS) entry which is preliminary data.</text>
</comment>
<keyword evidence="1" id="KW-0472">Membrane</keyword>
<feature type="transmembrane region" description="Helical" evidence="1">
    <location>
        <begin position="12"/>
        <end position="30"/>
    </location>
</feature>
<organism evidence="2 3">
    <name type="scientific">Clostridium weizhouense</name>
    <dbReference type="NCBI Taxonomy" id="2859781"/>
    <lineage>
        <taxon>Bacteria</taxon>
        <taxon>Bacillati</taxon>
        <taxon>Bacillota</taxon>
        <taxon>Clostridia</taxon>
        <taxon>Eubacteriales</taxon>
        <taxon>Clostridiaceae</taxon>
        <taxon>Clostridium</taxon>
    </lineage>
</organism>
<sequence>MNKKIKLKNYTPILIIFLLISIFINIYSYLNINKYKYKLGKESQINIEDIRQRNESNMNILNVSIGQGCIKNEDLLKLYKNYDIITSEIIELWGQYASYKDNTLSIFSKNIDDKKVLENDVYLRIKDYLSIILNQTMKSKDIGLTLSSGYLENFETMSELTKKVNSYFEEFNSQKLLNVTGEQREKEIIKNHYWIDMLEGIYNINNDYTNIEFNVDESKNVNNIEIMNEKK</sequence>
<evidence type="ECO:0000313" key="2">
    <source>
        <dbReference type="EMBL" id="MBW6410829.1"/>
    </source>
</evidence>
<evidence type="ECO:0000256" key="1">
    <source>
        <dbReference type="SAM" id="Phobius"/>
    </source>
</evidence>
<proteinExistence type="predicted"/>
<evidence type="ECO:0000313" key="3">
    <source>
        <dbReference type="Proteomes" id="UP001519921"/>
    </source>
</evidence>
<gene>
    <name evidence="2" type="ORF">KYD98_12060</name>
</gene>
<name>A0ABS7AQ87_9CLOT</name>
<dbReference type="RefSeq" id="WP_219780288.1">
    <property type="nucleotide sequence ID" value="NZ_JAHXPT010000009.1"/>
</dbReference>
<protein>
    <recommendedName>
        <fullName evidence="4">Reticulocyte-binding protein</fullName>
    </recommendedName>
</protein>
<dbReference type="EMBL" id="JAHXPT010000009">
    <property type="protein sequence ID" value="MBW6410829.1"/>
    <property type="molecule type" value="Genomic_DNA"/>
</dbReference>